<protein>
    <recommendedName>
        <fullName evidence="4">Aspartate/glutamate leucyltransferase</fullName>
        <ecNumber evidence="4">2.3.2.29</ecNumber>
    </recommendedName>
</protein>
<comment type="function">
    <text evidence="4">Functions in the N-end rule pathway of protein degradation where it conjugates Leu from its aminoacyl-tRNA to the N-termini of proteins containing an N-terminal aspartate or glutamate.</text>
</comment>
<organism evidence="7 8">
    <name type="scientific">Alteromonas hispanica</name>
    <dbReference type="NCBI Taxonomy" id="315421"/>
    <lineage>
        <taxon>Bacteria</taxon>
        <taxon>Pseudomonadati</taxon>
        <taxon>Pseudomonadota</taxon>
        <taxon>Gammaproteobacteria</taxon>
        <taxon>Alteromonadales</taxon>
        <taxon>Alteromonadaceae</taxon>
        <taxon>Alteromonas/Salinimonas group</taxon>
        <taxon>Alteromonas</taxon>
    </lineage>
</organism>
<dbReference type="EMBL" id="JAAAWP010000007">
    <property type="protein sequence ID" value="NDW22361.1"/>
    <property type="molecule type" value="Genomic_DNA"/>
</dbReference>
<dbReference type="PANTHER" id="PTHR21367">
    <property type="entry name" value="ARGININE-TRNA-PROTEIN TRANSFERASE 1"/>
    <property type="match status" value="1"/>
</dbReference>
<evidence type="ECO:0000259" key="6">
    <source>
        <dbReference type="Pfam" id="PF04377"/>
    </source>
</evidence>
<keyword evidence="2 4" id="KW-0808">Transferase</keyword>
<dbReference type="RefSeq" id="WP_071979156.1">
    <property type="nucleotide sequence ID" value="NZ_JAAAWP010000007.1"/>
</dbReference>
<evidence type="ECO:0000313" key="7">
    <source>
        <dbReference type="EMBL" id="NDW22361.1"/>
    </source>
</evidence>
<dbReference type="NCBIfam" id="NF002345">
    <property type="entry name" value="PRK01305.2-2"/>
    <property type="match status" value="1"/>
</dbReference>
<dbReference type="EC" id="2.3.2.29" evidence="4"/>
<dbReference type="PANTHER" id="PTHR21367:SF1">
    <property type="entry name" value="ARGINYL-TRNA--PROTEIN TRANSFERASE 1"/>
    <property type="match status" value="1"/>
</dbReference>
<dbReference type="InterPro" id="IPR017138">
    <property type="entry name" value="Asp_Glu_LeuTrfase"/>
</dbReference>
<dbReference type="Pfam" id="PF04377">
    <property type="entry name" value="ATE_C"/>
    <property type="match status" value="1"/>
</dbReference>
<evidence type="ECO:0000256" key="4">
    <source>
        <dbReference type="HAMAP-Rule" id="MF_00689"/>
    </source>
</evidence>
<proteinExistence type="inferred from homology"/>
<evidence type="ECO:0000313" key="8">
    <source>
        <dbReference type="Proteomes" id="UP000478837"/>
    </source>
</evidence>
<dbReference type="NCBIfam" id="NF002341">
    <property type="entry name" value="PRK01305.1-1"/>
    <property type="match status" value="1"/>
</dbReference>
<sequence length="245" mass="28505">MKFGITQSFSCSYLPDEEERLLVYAEEDPFLSSRYSQLIQAGFRRSGEQIYRPHCVNCSKCQSVRIPVDVFVPSRSQKRVLKQNSSLSVRFTNTISAEYYPLYERYITERHSDGSMYPPSQVQFDNFIKCTWMSPFYLEAYDGDKLVAVAVTDVLEDNTSPDTLGTVRHSALSALYTFFDPDYSASSLGTWMILMQIEQAKLAEHQYVYLGYYVEGCQKMSYKHKFYPFEQFIDNQWCLFTKKPA</sequence>
<feature type="domain" description="N-end aminoacyl transferase N-terminal" evidence="5">
    <location>
        <begin position="10"/>
        <end position="79"/>
    </location>
</feature>
<comment type="similarity">
    <text evidence="4">Belongs to the R-transferase family. Bpt subfamily.</text>
</comment>
<evidence type="ECO:0000256" key="1">
    <source>
        <dbReference type="ARBA" id="ARBA00022490"/>
    </source>
</evidence>
<dbReference type="HAMAP" id="MF_00689">
    <property type="entry name" value="Bpt"/>
    <property type="match status" value="1"/>
</dbReference>
<dbReference type="SUPFAM" id="SSF55729">
    <property type="entry name" value="Acyl-CoA N-acyltransferases (Nat)"/>
    <property type="match status" value="1"/>
</dbReference>
<keyword evidence="3 4" id="KW-0012">Acyltransferase</keyword>
<keyword evidence="1 4" id="KW-0963">Cytoplasm</keyword>
<dbReference type="InterPro" id="IPR007472">
    <property type="entry name" value="N-end_Aminoacyl_Trfase_C"/>
</dbReference>
<dbReference type="GO" id="GO:0071596">
    <property type="term" value="P:ubiquitin-dependent protein catabolic process via the N-end rule pathway"/>
    <property type="evidence" value="ECO:0007669"/>
    <property type="project" value="InterPro"/>
</dbReference>
<comment type="caution">
    <text evidence="7">The sequence shown here is derived from an EMBL/GenBank/DDBJ whole genome shotgun (WGS) entry which is preliminary data.</text>
</comment>
<reference evidence="7 8" key="1">
    <citation type="submission" date="2020-01" db="EMBL/GenBank/DDBJ databases">
        <title>Genomes of bacteria type strains.</title>
        <authorList>
            <person name="Chen J."/>
            <person name="Zhu S."/>
            <person name="Yang J."/>
        </authorList>
    </citation>
    <scope>NUCLEOTIDE SEQUENCE [LARGE SCALE GENOMIC DNA]</scope>
    <source>
        <strain evidence="7 8">LMG 22958</strain>
    </source>
</reference>
<evidence type="ECO:0000259" key="5">
    <source>
        <dbReference type="Pfam" id="PF04376"/>
    </source>
</evidence>
<dbReference type="InterPro" id="IPR016181">
    <property type="entry name" value="Acyl_CoA_acyltransferase"/>
</dbReference>
<dbReference type="Proteomes" id="UP000478837">
    <property type="component" value="Unassembled WGS sequence"/>
</dbReference>
<dbReference type="InterPro" id="IPR007471">
    <property type="entry name" value="N-end_Aminoacyl_Trfase_N"/>
</dbReference>
<comment type="catalytic activity">
    <reaction evidence="4">
        <text>N-terminal L-glutamyl-[protein] + L-leucyl-tRNA(Leu) = N-terminal L-leucyl-L-glutamyl-[protein] + tRNA(Leu) + H(+)</text>
        <dbReference type="Rhea" id="RHEA:50412"/>
        <dbReference type="Rhea" id="RHEA-COMP:9613"/>
        <dbReference type="Rhea" id="RHEA-COMP:9622"/>
        <dbReference type="Rhea" id="RHEA-COMP:12664"/>
        <dbReference type="Rhea" id="RHEA-COMP:12668"/>
        <dbReference type="ChEBI" id="CHEBI:15378"/>
        <dbReference type="ChEBI" id="CHEBI:64721"/>
        <dbReference type="ChEBI" id="CHEBI:78442"/>
        <dbReference type="ChEBI" id="CHEBI:78494"/>
        <dbReference type="ChEBI" id="CHEBI:133041"/>
        <dbReference type="EC" id="2.3.2.29"/>
    </reaction>
</comment>
<dbReference type="NCBIfam" id="NF002342">
    <property type="entry name" value="PRK01305.1-3"/>
    <property type="match status" value="1"/>
</dbReference>
<dbReference type="AlphaFoldDB" id="A0A6L9MX32"/>
<comment type="catalytic activity">
    <reaction evidence="4">
        <text>N-terminal L-aspartyl-[protein] + L-leucyl-tRNA(Leu) = N-terminal L-leucyl-L-aspartyl-[protein] + tRNA(Leu) + H(+)</text>
        <dbReference type="Rhea" id="RHEA:50420"/>
        <dbReference type="Rhea" id="RHEA-COMP:9613"/>
        <dbReference type="Rhea" id="RHEA-COMP:9622"/>
        <dbReference type="Rhea" id="RHEA-COMP:12669"/>
        <dbReference type="Rhea" id="RHEA-COMP:12674"/>
        <dbReference type="ChEBI" id="CHEBI:15378"/>
        <dbReference type="ChEBI" id="CHEBI:64720"/>
        <dbReference type="ChEBI" id="CHEBI:78442"/>
        <dbReference type="ChEBI" id="CHEBI:78494"/>
        <dbReference type="ChEBI" id="CHEBI:133042"/>
        <dbReference type="EC" id="2.3.2.29"/>
    </reaction>
</comment>
<dbReference type="Pfam" id="PF04376">
    <property type="entry name" value="ATE_N"/>
    <property type="match status" value="1"/>
</dbReference>
<dbReference type="InterPro" id="IPR030700">
    <property type="entry name" value="N-end_Aminoacyl_Trfase"/>
</dbReference>
<evidence type="ECO:0000256" key="2">
    <source>
        <dbReference type="ARBA" id="ARBA00022679"/>
    </source>
</evidence>
<dbReference type="GO" id="GO:0004057">
    <property type="term" value="F:arginyl-tRNA--protein transferase activity"/>
    <property type="evidence" value="ECO:0007669"/>
    <property type="project" value="InterPro"/>
</dbReference>
<dbReference type="NCBIfam" id="NF002346">
    <property type="entry name" value="PRK01305.2-3"/>
    <property type="match status" value="1"/>
</dbReference>
<dbReference type="PIRSF" id="PIRSF037208">
    <property type="entry name" value="ATE_pro_prd"/>
    <property type="match status" value="1"/>
</dbReference>
<comment type="subcellular location">
    <subcellularLocation>
        <location evidence="4">Cytoplasm</location>
    </subcellularLocation>
</comment>
<keyword evidence="8" id="KW-1185">Reference proteome</keyword>
<accession>A0A6L9MX32</accession>
<dbReference type="GO" id="GO:0008914">
    <property type="term" value="F:leucyl-tRNA--protein transferase activity"/>
    <property type="evidence" value="ECO:0007669"/>
    <property type="project" value="UniProtKB-UniRule"/>
</dbReference>
<dbReference type="GO" id="GO:0005737">
    <property type="term" value="C:cytoplasm"/>
    <property type="evidence" value="ECO:0007669"/>
    <property type="project" value="UniProtKB-SubCell"/>
</dbReference>
<name>A0A6L9MX32_9ALTE</name>
<gene>
    <name evidence="4" type="primary">bpt</name>
    <name evidence="7" type="ORF">GTW09_12575</name>
</gene>
<evidence type="ECO:0000256" key="3">
    <source>
        <dbReference type="ARBA" id="ARBA00023315"/>
    </source>
</evidence>
<feature type="domain" description="N-end rule aminoacyl transferase C-terminal" evidence="6">
    <location>
        <begin position="98"/>
        <end position="231"/>
    </location>
</feature>